<dbReference type="InterPro" id="IPR029061">
    <property type="entry name" value="THDP-binding"/>
</dbReference>
<keyword evidence="9" id="KW-0460">Magnesium</keyword>
<feature type="domain" description="Transketolase-like pyrimidine-binding" evidence="13">
    <location>
        <begin position="400"/>
        <end position="565"/>
    </location>
</feature>
<evidence type="ECO:0000256" key="11">
    <source>
        <dbReference type="ARBA" id="ARBA00023052"/>
    </source>
</evidence>
<dbReference type="SUPFAM" id="SSF52922">
    <property type="entry name" value="TK C-terminal domain-like"/>
    <property type="match status" value="1"/>
</dbReference>
<evidence type="ECO:0000256" key="10">
    <source>
        <dbReference type="ARBA" id="ARBA00022977"/>
    </source>
</evidence>
<reference evidence="15" key="2">
    <citation type="journal article" date="2018" name="BMC Genomics">
        <title>A manually annotated Actinidia chinensis var. chinensis (kiwifruit) genome highlights the challenges associated with draft genomes and gene prediction in plants.</title>
        <authorList>
            <person name="Pilkington S.M."/>
            <person name="Crowhurst R."/>
            <person name="Hilario E."/>
            <person name="Nardozza S."/>
            <person name="Fraser L."/>
            <person name="Peng Y."/>
            <person name="Gunaseelan K."/>
            <person name="Simpson R."/>
            <person name="Tahir J."/>
            <person name="Deroles S.C."/>
            <person name="Templeton K."/>
            <person name="Luo Z."/>
            <person name="Davy M."/>
            <person name="Cheng C."/>
            <person name="McNeilage M."/>
            <person name="Scaglione D."/>
            <person name="Liu Y."/>
            <person name="Zhang Q."/>
            <person name="Datson P."/>
            <person name="De Silva N."/>
            <person name="Gardiner S.E."/>
            <person name="Bassett H."/>
            <person name="Chagne D."/>
            <person name="McCallum J."/>
            <person name="Dzierzon H."/>
            <person name="Deng C."/>
            <person name="Wang Y.Y."/>
            <person name="Barron L."/>
            <person name="Manako K."/>
            <person name="Bowen J."/>
            <person name="Foster T.M."/>
            <person name="Erridge Z.A."/>
            <person name="Tiffin H."/>
            <person name="Waite C.N."/>
            <person name="Davies K.M."/>
            <person name="Grierson E.P."/>
            <person name="Laing W.A."/>
            <person name="Kirk R."/>
            <person name="Chen X."/>
            <person name="Wood M."/>
            <person name="Montefiori M."/>
            <person name="Brummell D.A."/>
            <person name="Schwinn K.E."/>
            <person name="Catanach A."/>
            <person name="Fullerton C."/>
            <person name="Li D."/>
            <person name="Meiyalaghan S."/>
            <person name="Nieuwenhuizen N."/>
            <person name="Read N."/>
            <person name="Prakash R."/>
            <person name="Hunter D."/>
            <person name="Zhang H."/>
            <person name="McKenzie M."/>
            <person name="Knabel M."/>
            <person name="Harris A."/>
            <person name="Allan A.C."/>
            <person name="Gleave A."/>
            <person name="Chen A."/>
            <person name="Janssen B.J."/>
            <person name="Plunkett B."/>
            <person name="Ampomah-Dwamena C."/>
            <person name="Voogd C."/>
            <person name="Leif D."/>
            <person name="Lafferty D."/>
            <person name="Souleyre E.J.F."/>
            <person name="Varkonyi-Gasic E."/>
            <person name="Gambi F."/>
            <person name="Hanley J."/>
            <person name="Yao J.L."/>
            <person name="Cheung J."/>
            <person name="David K.M."/>
            <person name="Warren B."/>
            <person name="Marsh K."/>
            <person name="Snowden K.C."/>
            <person name="Lin-Wang K."/>
            <person name="Brian L."/>
            <person name="Martinez-Sanchez M."/>
            <person name="Wang M."/>
            <person name="Ileperuma N."/>
            <person name="Macnee N."/>
            <person name="Campin R."/>
            <person name="McAtee P."/>
            <person name="Drummond R.S.M."/>
            <person name="Espley R.V."/>
            <person name="Ireland H.S."/>
            <person name="Wu R."/>
            <person name="Atkinson R.G."/>
            <person name="Karunairetnam S."/>
            <person name="Bulley S."/>
            <person name="Chunkath S."/>
            <person name="Hanley Z."/>
            <person name="Storey R."/>
            <person name="Thrimawithana A.H."/>
            <person name="Thomson S."/>
            <person name="David C."/>
            <person name="Testolin R."/>
            <person name="Huang H."/>
            <person name="Hellens R.P."/>
            <person name="Schaffer R.J."/>
        </authorList>
    </citation>
    <scope>NUCLEOTIDE SEQUENCE [LARGE SCALE GENOMIC DNA]</scope>
    <source>
        <strain evidence="15">cv. Red5</strain>
    </source>
</reference>
<dbReference type="Pfam" id="PF13292">
    <property type="entry name" value="DXP_synthase_N"/>
    <property type="match status" value="1"/>
</dbReference>
<comment type="cofactor">
    <cofactor evidence="1">
        <name>Mg(2+)</name>
        <dbReference type="ChEBI" id="CHEBI:18420"/>
    </cofactor>
</comment>
<dbReference type="SUPFAM" id="SSF52518">
    <property type="entry name" value="Thiamin diphosphate-binding fold (THDP-binding)"/>
    <property type="match status" value="2"/>
</dbReference>
<comment type="similarity">
    <text evidence="4">Belongs to the transketolase family. DXPS subfamily.</text>
</comment>
<dbReference type="AlphaFoldDB" id="A0A2R6QZI9"/>
<evidence type="ECO:0000256" key="2">
    <source>
        <dbReference type="ARBA" id="ARBA00001964"/>
    </source>
</evidence>
<dbReference type="InParanoid" id="A0A2R6QZI9"/>
<dbReference type="FunCoup" id="A0A2R6QZI9">
    <property type="interactions" value="279"/>
</dbReference>
<keyword evidence="11" id="KW-0786">Thiamine pyrophosphate</keyword>
<dbReference type="NCBIfam" id="NF003933">
    <property type="entry name" value="PRK05444.2-2"/>
    <property type="match status" value="1"/>
</dbReference>
<gene>
    <name evidence="14" type="ORF">CEY00_Acc12472</name>
</gene>
<keyword evidence="8" id="KW-0479">Metal-binding</keyword>
<dbReference type="Pfam" id="PF02780">
    <property type="entry name" value="Transketolase_C"/>
    <property type="match status" value="1"/>
</dbReference>
<dbReference type="EC" id="2.2.1.7" evidence="6"/>
<reference evidence="14 15" key="1">
    <citation type="submission" date="2017-07" db="EMBL/GenBank/DDBJ databases">
        <title>An improved, manually edited Actinidia chinensis var. chinensis (kiwifruit) genome highlights the challenges associated with draft genomes and gene prediction in plants.</title>
        <authorList>
            <person name="Pilkington S."/>
            <person name="Crowhurst R."/>
            <person name="Hilario E."/>
            <person name="Nardozza S."/>
            <person name="Fraser L."/>
            <person name="Peng Y."/>
            <person name="Gunaseelan K."/>
            <person name="Simpson R."/>
            <person name="Tahir J."/>
            <person name="Deroles S."/>
            <person name="Templeton K."/>
            <person name="Luo Z."/>
            <person name="Davy M."/>
            <person name="Cheng C."/>
            <person name="Mcneilage M."/>
            <person name="Scaglione D."/>
            <person name="Liu Y."/>
            <person name="Zhang Q."/>
            <person name="Datson P."/>
            <person name="De Silva N."/>
            <person name="Gardiner S."/>
            <person name="Bassett H."/>
            <person name="Chagne D."/>
            <person name="Mccallum J."/>
            <person name="Dzierzon H."/>
            <person name="Deng C."/>
            <person name="Wang Y.-Y."/>
            <person name="Barron N."/>
            <person name="Manako K."/>
            <person name="Bowen J."/>
            <person name="Foster T."/>
            <person name="Erridge Z."/>
            <person name="Tiffin H."/>
            <person name="Waite C."/>
            <person name="Davies K."/>
            <person name="Grierson E."/>
            <person name="Laing W."/>
            <person name="Kirk R."/>
            <person name="Chen X."/>
            <person name="Wood M."/>
            <person name="Montefiori M."/>
            <person name="Brummell D."/>
            <person name="Schwinn K."/>
            <person name="Catanach A."/>
            <person name="Fullerton C."/>
            <person name="Li D."/>
            <person name="Meiyalaghan S."/>
            <person name="Nieuwenhuizen N."/>
            <person name="Read N."/>
            <person name="Prakash R."/>
            <person name="Hunter D."/>
            <person name="Zhang H."/>
            <person name="Mckenzie M."/>
            <person name="Knabel M."/>
            <person name="Harris A."/>
            <person name="Allan A."/>
            <person name="Chen A."/>
            <person name="Janssen B."/>
            <person name="Plunkett B."/>
            <person name="Dwamena C."/>
            <person name="Voogd C."/>
            <person name="Leif D."/>
            <person name="Lafferty D."/>
            <person name="Souleyre E."/>
            <person name="Varkonyi-Gasic E."/>
            <person name="Gambi F."/>
            <person name="Hanley J."/>
            <person name="Yao J.-L."/>
            <person name="Cheung J."/>
            <person name="David K."/>
            <person name="Warren B."/>
            <person name="Marsh K."/>
            <person name="Snowden K."/>
            <person name="Lin-Wang K."/>
            <person name="Brian L."/>
            <person name="Martinez-Sanchez M."/>
            <person name="Wang M."/>
            <person name="Ileperuma N."/>
            <person name="Macnee N."/>
            <person name="Campin R."/>
            <person name="Mcatee P."/>
            <person name="Drummond R."/>
            <person name="Espley R."/>
            <person name="Ireland H."/>
            <person name="Wu R."/>
            <person name="Atkinson R."/>
            <person name="Karunairetnam S."/>
            <person name="Bulley S."/>
            <person name="Chunkath S."/>
            <person name="Hanley Z."/>
            <person name="Storey R."/>
            <person name="Thrimawithana A."/>
            <person name="Thomson S."/>
            <person name="David C."/>
            <person name="Testolin R."/>
        </authorList>
    </citation>
    <scope>NUCLEOTIDE SEQUENCE [LARGE SCALE GENOMIC DNA]</scope>
    <source>
        <strain evidence="15">cv. Red5</strain>
        <tissue evidence="14">Young leaf</tissue>
    </source>
</reference>
<evidence type="ECO:0000256" key="7">
    <source>
        <dbReference type="ARBA" id="ARBA00022679"/>
    </source>
</evidence>
<name>A0A2R6QZI9_ACTCC</name>
<dbReference type="SMART" id="SM00861">
    <property type="entry name" value="Transket_pyr"/>
    <property type="match status" value="1"/>
</dbReference>
<dbReference type="PANTHER" id="PTHR43322">
    <property type="entry name" value="1-D-DEOXYXYLULOSE 5-PHOSPHATE SYNTHASE-RELATED"/>
    <property type="match status" value="1"/>
</dbReference>
<comment type="cofactor">
    <cofactor evidence="2">
        <name>thiamine diphosphate</name>
        <dbReference type="ChEBI" id="CHEBI:58937"/>
    </cofactor>
</comment>
<proteinExistence type="inferred from homology"/>
<dbReference type="UniPathway" id="UPA00064">
    <property type="reaction ID" value="UER00091"/>
</dbReference>
<evidence type="ECO:0000256" key="8">
    <source>
        <dbReference type="ARBA" id="ARBA00022723"/>
    </source>
</evidence>
<dbReference type="Gene3D" id="3.40.50.970">
    <property type="match status" value="2"/>
</dbReference>
<keyword evidence="12" id="KW-0414">Isoprene biosynthesis</keyword>
<dbReference type="HAMAP" id="MF_00315">
    <property type="entry name" value="DXP_synth"/>
    <property type="match status" value="1"/>
</dbReference>
<comment type="subunit">
    <text evidence="5">Homodimer.</text>
</comment>
<dbReference type="GO" id="GO:0009228">
    <property type="term" value="P:thiamine biosynthetic process"/>
    <property type="evidence" value="ECO:0007669"/>
    <property type="project" value="UniProtKB-KW"/>
</dbReference>
<dbReference type="InterPro" id="IPR005475">
    <property type="entry name" value="Transketolase-like_Pyr-bd"/>
</dbReference>
<dbReference type="GO" id="GO:0046872">
    <property type="term" value="F:metal ion binding"/>
    <property type="evidence" value="ECO:0007669"/>
    <property type="project" value="UniProtKB-KW"/>
</dbReference>
<organism evidence="14 15">
    <name type="scientific">Actinidia chinensis var. chinensis</name>
    <name type="common">Chinese soft-hair kiwi</name>
    <dbReference type="NCBI Taxonomy" id="1590841"/>
    <lineage>
        <taxon>Eukaryota</taxon>
        <taxon>Viridiplantae</taxon>
        <taxon>Streptophyta</taxon>
        <taxon>Embryophyta</taxon>
        <taxon>Tracheophyta</taxon>
        <taxon>Spermatophyta</taxon>
        <taxon>Magnoliopsida</taxon>
        <taxon>eudicotyledons</taxon>
        <taxon>Gunneridae</taxon>
        <taxon>Pentapetalae</taxon>
        <taxon>asterids</taxon>
        <taxon>Ericales</taxon>
        <taxon>Actinidiaceae</taxon>
        <taxon>Actinidia</taxon>
    </lineage>
</organism>
<dbReference type="GO" id="GO:0019288">
    <property type="term" value="P:isopentenyl diphosphate biosynthetic process, methylerythritol 4-phosphate pathway"/>
    <property type="evidence" value="ECO:0007669"/>
    <property type="project" value="UniProtKB-ARBA"/>
</dbReference>
<dbReference type="Proteomes" id="UP000241394">
    <property type="component" value="Chromosome LG11"/>
</dbReference>
<comment type="caution">
    <text evidence="14">The sequence shown here is derived from an EMBL/GenBank/DDBJ whole genome shotgun (WGS) entry which is preliminary data.</text>
</comment>
<evidence type="ECO:0000259" key="13">
    <source>
        <dbReference type="SMART" id="SM00861"/>
    </source>
</evidence>
<dbReference type="GO" id="GO:0016114">
    <property type="term" value="P:terpenoid biosynthetic process"/>
    <property type="evidence" value="ECO:0007669"/>
    <property type="project" value="InterPro"/>
</dbReference>
<evidence type="ECO:0000256" key="6">
    <source>
        <dbReference type="ARBA" id="ARBA00013150"/>
    </source>
</evidence>
<evidence type="ECO:0000256" key="4">
    <source>
        <dbReference type="ARBA" id="ARBA00011081"/>
    </source>
</evidence>
<dbReference type="STRING" id="1590841.A0A2R6QZI9"/>
<dbReference type="Gene3D" id="3.40.50.920">
    <property type="match status" value="1"/>
</dbReference>
<evidence type="ECO:0000256" key="5">
    <source>
        <dbReference type="ARBA" id="ARBA00011738"/>
    </source>
</evidence>
<evidence type="ECO:0000256" key="3">
    <source>
        <dbReference type="ARBA" id="ARBA00004980"/>
    </source>
</evidence>
<sequence>MGTASAQCQFAIIAHIHGNSRVSQPKVNFSRFNFSSSGEFSRENLYPNSASPSTSKGYAGRINSVPDADDFFWEKVPTPVLDMVENPIHLKNLSSKELKQLADDIRSELSFLRYKTLKPIKGSLAVVELTIAIHYVFHAPMDKILWDAGEQTYAHKILTGRRSLMHTLRQKNGLSGSTSRFESEYDPFGAGHGCNSISAGLGMAVARDIKGKRDRVVAVISNWTTMNGQVYEAMSNAGYLDTNMVVILNDSRHTLHPKLEESLKTPINALSSTLSKLQSSKAFRKFREVAKGVTKRIGGGMHEWAAKVDEFVRGMIGPLGSTLFEELGLYYIGPVDGHNIDDLLCVLNEVSSLDSMGPVLVHVITKEDQEVENSQKLEMLHEFDEGSSNTDSLPCSTYRQTYSDWFVDAMISEAEKDKDIVIVHAGMGMEPPLKKFQEKFPDKFFDVGMAEQHAVTFSAGLSCGGLKPFCIIPSAFLQRAYDQVVHDVDRQRVPVRFVITSAGLVGSDGPTNCGAFDITFLSCLPNMIVMAPADEDDLVHMVATAAHIDDRPVCFRYPRGAIVQMNKSVCRGIPIEIGKGRVLKEGKDVALFGYGAMVQNCLNAQSLLSKLGIEVTVADARFCKPLDIKLVRQLCETHEFLITIEEGSVGGFGSHVAQLISLDGKLDGRTKWRPIVLPDNYIEHASPKEQLALAGLTGHHIAATALSLLGRTREALLLLY</sequence>
<evidence type="ECO:0000313" key="15">
    <source>
        <dbReference type="Proteomes" id="UP000241394"/>
    </source>
</evidence>
<dbReference type="InterPro" id="IPR005477">
    <property type="entry name" value="Dxylulose-5-P_synthase"/>
</dbReference>
<dbReference type="CDD" id="cd07033">
    <property type="entry name" value="TPP_PYR_DXS_TK_like"/>
    <property type="match status" value="1"/>
</dbReference>
<dbReference type="OrthoDB" id="10266385at2759"/>
<dbReference type="NCBIfam" id="TIGR00204">
    <property type="entry name" value="dxs"/>
    <property type="match status" value="1"/>
</dbReference>
<dbReference type="EMBL" id="NKQK01000011">
    <property type="protein sequence ID" value="PSS17782.1"/>
    <property type="molecule type" value="Genomic_DNA"/>
</dbReference>
<evidence type="ECO:0000313" key="14">
    <source>
        <dbReference type="EMBL" id="PSS17782.1"/>
    </source>
</evidence>
<dbReference type="Pfam" id="PF02779">
    <property type="entry name" value="Transket_pyr"/>
    <property type="match status" value="1"/>
</dbReference>
<evidence type="ECO:0000256" key="1">
    <source>
        <dbReference type="ARBA" id="ARBA00001946"/>
    </source>
</evidence>
<evidence type="ECO:0000256" key="12">
    <source>
        <dbReference type="ARBA" id="ARBA00023229"/>
    </source>
</evidence>
<protein>
    <recommendedName>
        <fullName evidence="6">1-deoxy-D-xylulose-5-phosphate synthase</fullName>
        <ecNumber evidence="6">2.2.1.7</ecNumber>
    </recommendedName>
</protein>
<dbReference type="InterPro" id="IPR009014">
    <property type="entry name" value="Transketo_C/PFOR_II"/>
</dbReference>
<accession>A0A2R6QZI9</accession>
<dbReference type="InterPro" id="IPR033248">
    <property type="entry name" value="Transketolase_C"/>
</dbReference>
<dbReference type="PANTHER" id="PTHR43322:SF3">
    <property type="entry name" value="1-DEOXY-D-XYLULOSE-5-PHOSPHATE SYNTHASE"/>
    <property type="match status" value="1"/>
</dbReference>
<keyword evidence="7" id="KW-0808">Transferase</keyword>
<dbReference type="FunFam" id="3.40.50.970:FF:000005">
    <property type="entry name" value="1-deoxy-D-xylulose-5-phosphate synthase"/>
    <property type="match status" value="1"/>
</dbReference>
<dbReference type="GO" id="GO:0008661">
    <property type="term" value="F:1-deoxy-D-xylulose-5-phosphate synthase activity"/>
    <property type="evidence" value="ECO:0007669"/>
    <property type="project" value="UniProtKB-EC"/>
</dbReference>
<dbReference type="CDD" id="cd02007">
    <property type="entry name" value="TPP_DXS"/>
    <property type="match status" value="1"/>
</dbReference>
<dbReference type="Gramene" id="PSS17782">
    <property type="protein sequence ID" value="PSS17782"/>
    <property type="gene ID" value="CEY00_Acc12472"/>
</dbReference>
<comment type="pathway">
    <text evidence="3">Metabolic intermediate biosynthesis; 1-deoxy-D-xylulose 5-phosphate biosynthesis; 1-deoxy-D-xylulose 5-phosphate from D-glyceraldehyde 3-phosphate and pyruvate: step 1/1.</text>
</comment>
<keyword evidence="10" id="KW-0784">Thiamine biosynthesis</keyword>
<keyword evidence="15" id="KW-1185">Reference proteome</keyword>
<dbReference type="OMA" id="DAGQHTY"/>
<evidence type="ECO:0000256" key="9">
    <source>
        <dbReference type="ARBA" id="ARBA00022842"/>
    </source>
</evidence>
<dbReference type="FunFam" id="3.40.50.920:FF:000002">
    <property type="entry name" value="1-deoxy-D-xylulose-5-phosphate synthase"/>
    <property type="match status" value="1"/>
</dbReference>